<keyword evidence="2" id="KW-1185">Reference proteome</keyword>
<evidence type="ECO:0000313" key="1">
    <source>
        <dbReference type="EMBL" id="VDP55453.1"/>
    </source>
</evidence>
<evidence type="ECO:0000313" key="3">
    <source>
        <dbReference type="WBParaSite" id="HPBE_0002606201-mRNA-1"/>
    </source>
</evidence>
<dbReference type="AlphaFoldDB" id="A0A183GTP2"/>
<gene>
    <name evidence="1" type="ORF">HPBE_LOCUS26060</name>
</gene>
<proteinExistence type="predicted"/>
<reference evidence="3" key="2">
    <citation type="submission" date="2019-09" db="UniProtKB">
        <authorList>
            <consortium name="WormBaseParasite"/>
        </authorList>
    </citation>
    <scope>IDENTIFICATION</scope>
</reference>
<dbReference type="EMBL" id="UZAH01039116">
    <property type="protein sequence ID" value="VDP55453.1"/>
    <property type="molecule type" value="Genomic_DNA"/>
</dbReference>
<accession>A0A3P8IBW8</accession>
<accession>A0A183GTP2</accession>
<dbReference type="Proteomes" id="UP000050761">
    <property type="component" value="Unassembled WGS sequence"/>
</dbReference>
<reference evidence="1 2" key="1">
    <citation type="submission" date="2018-11" db="EMBL/GenBank/DDBJ databases">
        <authorList>
            <consortium name="Pathogen Informatics"/>
        </authorList>
    </citation>
    <scope>NUCLEOTIDE SEQUENCE [LARGE SCALE GENOMIC DNA]</scope>
</reference>
<protein>
    <submittedName>
        <fullName evidence="3">Ovule protein</fullName>
    </submittedName>
</protein>
<sequence>MDGVLTCSEETVIQNSQTATSELVDKCSCGVGVIFGVCFNIRRISLQFIYQRVQHFNHILRLLELVRQLGKDEAVLKSLLYATSIY</sequence>
<evidence type="ECO:0000313" key="2">
    <source>
        <dbReference type="Proteomes" id="UP000050761"/>
    </source>
</evidence>
<name>A0A183GTP2_HELPZ</name>
<organism evidence="2 3">
    <name type="scientific">Heligmosomoides polygyrus</name>
    <name type="common">Parasitic roundworm</name>
    <dbReference type="NCBI Taxonomy" id="6339"/>
    <lineage>
        <taxon>Eukaryota</taxon>
        <taxon>Metazoa</taxon>
        <taxon>Ecdysozoa</taxon>
        <taxon>Nematoda</taxon>
        <taxon>Chromadorea</taxon>
        <taxon>Rhabditida</taxon>
        <taxon>Rhabditina</taxon>
        <taxon>Rhabditomorpha</taxon>
        <taxon>Strongyloidea</taxon>
        <taxon>Heligmosomidae</taxon>
        <taxon>Heligmosomoides</taxon>
    </lineage>
</organism>
<dbReference type="WBParaSite" id="HPBE_0002606201-mRNA-1">
    <property type="protein sequence ID" value="HPBE_0002606201-mRNA-1"/>
    <property type="gene ID" value="HPBE_0002606201"/>
</dbReference>